<evidence type="ECO:0000256" key="6">
    <source>
        <dbReference type="ARBA" id="ARBA00023328"/>
    </source>
</evidence>
<dbReference type="eggNOG" id="ENOG502RXWX">
    <property type="taxonomic scope" value="Eukaryota"/>
</dbReference>
<dbReference type="VEuPathDB" id="FungiDB:C6_02130C_A"/>
<dbReference type="EMBL" id="CP017628">
    <property type="protein sequence ID" value="AOW30148.1"/>
    <property type="molecule type" value="Genomic_DNA"/>
</dbReference>
<evidence type="ECO:0000256" key="2">
    <source>
        <dbReference type="ARBA" id="ARBA00004584"/>
    </source>
</evidence>
<dbReference type="GeneID" id="3647550"/>
<comment type="subcellular location">
    <subcellularLocation>
        <location evidence="2">Chromosome</location>
        <location evidence="2">Centromere</location>
    </subcellularLocation>
    <subcellularLocation>
        <location evidence="1">Nucleus</location>
    </subcellularLocation>
</comment>
<dbReference type="FunCoup" id="A0A1D8PPT2">
    <property type="interactions" value="72"/>
</dbReference>
<feature type="region of interest" description="Disordered" evidence="7">
    <location>
        <begin position="51"/>
        <end position="71"/>
    </location>
</feature>
<dbReference type="OrthoDB" id="10050372at2759"/>
<comment type="similarity">
    <text evidence="3">Belongs to the CENP-O/MCM21 family.</text>
</comment>
<evidence type="ECO:0000313" key="9">
    <source>
        <dbReference type="EMBL" id="AOW30148.1"/>
    </source>
</evidence>
<dbReference type="Proteomes" id="UP000000559">
    <property type="component" value="Chromosome 6"/>
</dbReference>
<evidence type="ECO:0000256" key="7">
    <source>
        <dbReference type="SAM" id="MobiDB-lite"/>
    </source>
</evidence>
<sequence length="366" mass="42773">MDSVEIDQINNIEKEIDEIKADIALIEKDLTSNQLQKQQLQEEIEALVLEQQKQAQDKTKESPVPSGPDDMDIEIPEIIKHNYFDPSIQKYFQQSTSPSNQSSLPENATTKIASSQLKPINDLELKENVLYENIFRMFGITAFPINQYLFKNNDDPNEQILGLRFDLYSNFTKRFQQPHYCILRKLPFEKNDSILYNWIVYKHTLPSYIPIDEYSKILNENDNENDNGNQNNSLFKFAESIQLTLTKTQYKLDKFNQLLRFNKNQFGLDKDEAIFINLDCDLLGQRILLNLSHNSKTQIKKTQMMGVELICSNDLIEVIHFNNFPDIIHSNQLLICQTILQNSKINDLIKNFRKVIQILVKYKVIE</sequence>
<dbReference type="Pfam" id="PF09496">
    <property type="entry name" value="CENP-O"/>
    <property type="match status" value="1"/>
</dbReference>
<dbReference type="KEGG" id="cal:CAALFM_C602130CA"/>
<dbReference type="STRING" id="237561.A0A1D8PPT2"/>
<reference evidence="9 10" key="3">
    <citation type="journal article" date="2013" name="Genome Biol.">
        <title>Assembly of a phased diploid Candida albicans genome facilitates allele-specific measurements and provides a simple model for repeat and indel structure.</title>
        <authorList>
            <person name="Muzzey D."/>
            <person name="Schwartz K."/>
            <person name="Weissman J.S."/>
            <person name="Sherlock G."/>
        </authorList>
    </citation>
    <scope>NUCLEOTIDE SEQUENCE [LARGE SCALE GENOMIC DNA]</scope>
    <source>
        <strain evidence="10">SC5314 / ATCC MYA-2876</strain>
    </source>
</reference>
<reference evidence="9 10" key="2">
    <citation type="journal article" date="2007" name="Genome Biol.">
        <title>Assembly of the Candida albicans genome into sixteen supercontigs aligned on the eight chromosomes.</title>
        <authorList>
            <person name="van het Hoog M."/>
            <person name="Rast T.J."/>
            <person name="Martchenko M."/>
            <person name="Grindle S."/>
            <person name="Dignard D."/>
            <person name="Hogues H."/>
            <person name="Cuomo C."/>
            <person name="Berriman M."/>
            <person name="Scherer S."/>
            <person name="Magee B.B."/>
            <person name="Whiteway M."/>
            <person name="Chibana H."/>
            <person name="Nantel A."/>
            <person name="Magee P.T."/>
        </authorList>
    </citation>
    <scope>GENOME REANNOTATION</scope>
    <source>
        <strain evidence="10">SC5314 / ATCC MYA-2876</strain>
    </source>
</reference>
<dbReference type="SMR" id="A0A1D8PPT2"/>
<gene>
    <name evidence="8 9" type="primary">CTF5</name>
    <name evidence="9" type="ordered locus">CAALFM_C602130CA</name>
    <name evidence="8" type="ordered locus">orf19.10988</name>
</gene>
<evidence type="ECO:0000313" key="10">
    <source>
        <dbReference type="Proteomes" id="UP000000559"/>
    </source>
</evidence>
<dbReference type="CGD" id="CAL0000182597">
    <property type="gene designation" value="CTF5"/>
</dbReference>
<dbReference type="GO" id="GO:0005634">
    <property type="term" value="C:nucleus"/>
    <property type="evidence" value="ECO:0007669"/>
    <property type="project" value="UniProtKB-SubCell"/>
</dbReference>
<accession>A0A1D8PPT2</accession>
<organism evidence="9 10">
    <name type="scientific">Candida albicans (strain SC5314 / ATCC MYA-2876)</name>
    <name type="common">Yeast</name>
    <dbReference type="NCBI Taxonomy" id="237561"/>
    <lineage>
        <taxon>Eukaryota</taxon>
        <taxon>Fungi</taxon>
        <taxon>Dikarya</taxon>
        <taxon>Ascomycota</taxon>
        <taxon>Saccharomycotina</taxon>
        <taxon>Pichiomycetes</taxon>
        <taxon>Debaryomycetaceae</taxon>
        <taxon>Candida/Lodderomyces clade</taxon>
        <taxon>Candida</taxon>
    </lineage>
</organism>
<keyword evidence="4" id="KW-0158">Chromosome</keyword>
<dbReference type="GO" id="GO:0000776">
    <property type="term" value="C:kinetochore"/>
    <property type="evidence" value="ECO:0007669"/>
    <property type="project" value="InterPro"/>
</dbReference>
<keyword evidence="6" id="KW-0137">Centromere</keyword>
<keyword evidence="10" id="KW-1185">Reference proteome</keyword>
<evidence type="ECO:0000256" key="1">
    <source>
        <dbReference type="ARBA" id="ARBA00004123"/>
    </source>
</evidence>
<evidence type="ECO:0000256" key="3">
    <source>
        <dbReference type="ARBA" id="ARBA00007321"/>
    </source>
</evidence>
<reference evidence="9 10" key="1">
    <citation type="journal article" date="2004" name="Proc. Natl. Acad. Sci. U.S.A.">
        <title>The diploid genome sequence of Candida albicans.</title>
        <authorList>
            <person name="Jones T."/>
            <person name="Federspiel N.A."/>
            <person name="Chibana H."/>
            <person name="Dungan J."/>
            <person name="Kalman S."/>
            <person name="Magee B.B."/>
            <person name="Newport G."/>
            <person name="Thorstenson Y.R."/>
            <person name="Agabian N."/>
            <person name="Magee P.T."/>
            <person name="Davis R.W."/>
            <person name="Scherer S."/>
        </authorList>
    </citation>
    <scope>NUCLEOTIDE SEQUENCE [LARGE SCALE GENOMIC DNA]</scope>
    <source>
        <strain evidence="10">SC5314 / ATCC MYA-2876</strain>
    </source>
</reference>
<evidence type="ECO:0000256" key="5">
    <source>
        <dbReference type="ARBA" id="ARBA00023242"/>
    </source>
</evidence>
<name>A0A1D8PPT2_CANAL</name>
<evidence type="ECO:0000313" key="8">
    <source>
        <dbReference type="CGD" id="CAL0000182597"/>
    </source>
</evidence>
<dbReference type="InParanoid" id="A0A1D8PPT2"/>
<keyword evidence="5" id="KW-0539">Nucleus</keyword>
<dbReference type="InterPro" id="IPR018464">
    <property type="entry name" value="CENP-O"/>
</dbReference>
<dbReference type="RefSeq" id="XP_710834.2">
    <property type="nucleotide sequence ID" value="XM_705742.2"/>
</dbReference>
<proteinExistence type="inferred from homology"/>
<evidence type="ECO:0000256" key="4">
    <source>
        <dbReference type="ARBA" id="ARBA00022454"/>
    </source>
</evidence>
<dbReference type="AlphaFoldDB" id="A0A1D8PPT2"/>
<protein>
    <submittedName>
        <fullName evidence="9">Ctf5p</fullName>
    </submittedName>
</protein>